<dbReference type="PANTHER" id="PTHR43133">
    <property type="entry name" value="RNA POLYMERASE ECF-TYPE SIGMA FACTO"/>
    <property type="match status" value="1"/>
</dbReference>
<evidence type="ECO:0000256" key="7">
    <source>
        <dbReference type="SAM" id="MobiDB-lite"/>
    </source>
</evidence>
<feature type="region of interest" description="Disordered" evidence="7">
    <location>
        <begin position="1"/>
        <end position="25"/>
    </location>
</feature>
<evidence type="ECO:0000259" key="8">
    <source>
        <dbReference type="Pfam" id="PF04542"/>
    </source>
</evidence>
<dbReference type="EMBL" id="VFNX01000001">
    <property type="protein sequence ID" value="TQL00757.1"/>
    <property type="molecule type" value="Genomic_DNA"/>
</dbReference>
<comment type="similarity">
    <text evidence="1 6">Belongs to the sigma-70 factor family. ECF subfamily.</text>
</comment>
<evidence type="ECO:0000256" key="1">
    <source>
        <dbReference type="ARBA" id="ARBA00010641"/>
    </source>
</evidence>
<dbReference type="InterPro" id="IPR007627">
    <property type="entry name" value="RNA_pol_sigma70_r2"/>
</dbReference>
<keyword evidence="4 6" id="KW-0238">DNA-binding</keyword>
<feature type="domain" description="RNA polymerase sigma factor 70 region 4 type 2" evidence="9">
    <location>
        <begin position="151"/>
        <end position="201"/>
    </location>
</feature>
<dbReference type="InterPro" id="IPR039425">
    <property type="entry name" value="RNA_pol_sigma-70-like"/>
</dbReference>
<dbReference type="AlphaFoldDB" id="A0A542UP33"/>
<dbReference type="Pfam" id="PF04542">
    <property type="entry name" value="Sigma70_r2"/>
    <property type="match status" value="1"/>
</dbReference>
<comment type="caution">
    <text evidence="10">The sequence shown here is derived from an EMBL/GenBank/DDBJ whole genome shotgun (WGS) entry which is preliminary data.</text>
</comment>
<dbReference type="InterPro" id="IPR013325">
    <property type="entry name" value="RNA_pol_sigma_r2"/>
</dbReference>
<dbReference type="NCBIfam" id="TIGR02937">
    <property type="entry name" value="sigma70-ECF"/>
    <property type="match status" value="1"/>
</dbReference>
<dbReference type="RefSeq" id="WP_079048621.1">
    <property type="nucleotide sequence ID" value="NZ_JBPJFI010000001.1"/>
</dbReference>
<dbReference type="InterPro" id="IPR036388">
    <property type="entry name" value="WH-like_DNA-bd_sf"/>
</dbReference>
<evidence type="ECO:0000256" key="6">
    <source>
        <dbReference type="RuleBase" id="RU000716"/>
    </source>
</evidence>
<organism evidence="10 11">
    <name type="scientific">Streptomyces puniciscabiei</name>
    <dbReference type="NCBI Taxonomy" id="164348"/>
    <lineage>
        <taxon>Bacteria</taxon>
        <taxon>Bacillati</taxon>
        <taxon>Actinomycetota</taxon>
        <taxon>Actinomycetes</taxon>
        <taxon>Kitasatosporales</taxon>
        <taxon>Streptomycetaceae</taxon>
        <taxon>Streptomyces</taxon>
    </lineage>
</organism>
<dbReference type="PROSITE" id="PS01063">
    <property type="entry name" value="SIGMA70_ECF"/>
    <property type="match status" value="1"/>
</dbReference>
<keyword evidence="3 6" id="KW-0731">Sigma factor</keyword>
<dbReference type="SUPFAM" id="SSF88946">
    <property type="entry name" value="Sigma2 domain of RNA polymerase sigma factors"/>
    <property type="match status" value="1"/>
</dbReference>
<dbReference type="NCBIfam" id="TIGR02947">
    <property type="entry name" value="SigH_actino"/>
    <property type="match status" value="1"/>
</dbReference>
<feature type="region of interest" description="Disordered" evidence="7">
    <location>
        <begin position="218"/>
        <end position="280"/>
    </location>
</feature>
<keyword evidence="11" id="KW-1185">Reference proteome</keyword>
<protein>
    <recommendedName>
        <fullName evidence="6">RNA polymerase sigma factor</fullName>
    </recommendedName>
</protein>
<dbReference type="FunFam" id="1.10.10.10:FF:000068">
    <property type="entry name" value="RNA polymerase sigma factor"/>
    <property type="match status" value="1"/>
</dbReference>
<sequence>MTGTGPDREADPEIPLSPAATGNADEDAKAVADHDMQARFEPALVHRDRLFAAAVRITGSPTDAEDLLQETYARAYASFHQFREGTNLRAWLYRILTTTFLNYRRSQRRRPQRDDTTAIEDWQIARAASHTSSGLRSAEAEALDHLPDSDVKAALQAVPEDFRTAVYLFDVEGFTTREIADIMQTPVGTVLSRLHRGHRRLRSLLEGYAQEHRLVPAGHVRGSGSAPRAGERGHPGRRRKAGCTQGAAVFQERMEHPLTALRPGVRDSPGPEGSTPVPSE</sequence>
<dbReference type="InterPro" id="IPR014293">
    <property type="entry name" value="RNA_pol_sigma70_actinobac"/>
</dbReference>
<reference evidence="10 11" key="1">
    <citation type="submission" date="2019-06" db="EMBL/GenBank/DDBJ databases">
        <title>Sequencing the genomes of 1000 actinobacteria strains.</title>
        <authorList>
            <person name="Klenk H.-P."/>
        </authorList>
    </citation>
    <scope>NUCLEOTIDE SEQUENCE [LARGE SCALE GENOMIC DNA]</scope>
    <source>
        <strain evidence="10 11">DSM 41929</strain>
    </source>
</reference>
<dbReference type="GO" id="GO:0006352">
    <property type="term" value="P:DNA-templated transcription initiation"/>
    <property type="evidence" value="ECO:0007669"/>
    <property type="project" value="InterPro"/>
</dbReference>
<dbReference type="Gene3D" id="1.10.10.10">
    <property type="entry name" value="Winged helix-like DNA-binding domain superfamily/Winged helix DNA-binding domain"/>
    <property type="match status" value="1"/>
</dbReference>
<dbReference type="InterPro" id="IPR013249">
    <property type="entry name" value="RNA_pol_sigma70_r4_t2"/>
</dbReference>
<dbReference type="GO" id="GO:0016987">
    <property type="term" value="F:sigma factor activity"/>
    <property type="evidence" value="ECO:0007669"/>
    <property type="project" value="UniProtKB-KW"/>
</dbReference>
<evidence type="ECO:0000313" key="11">
    <source>
        <dbReference type="Proteomes" id="UP000318103"/>
    </source>
</evidence>
<name>A0A542UP33_9ACTN</name>
<dbReference type="GO" id="GO:0006950">
    <property type="term" value="P:response to stress"/>
    <property type="evidence" value="ECO:0007669"/>
    <property type="project" value="UniProtKB-ARBA"/>
</dbReference>
<dbReference type="PANTHER" id="PTHR43133:SF59">
    <property type="entry name" value="ECF RNA POLYMERASE SIGMA FACTOR SIGR"/>
    <property type="match status" value="1"/>
</dbReference>
<evidence type="ECO:0000313" key="10">
    <source>
        <dbReference type="EMBL" id="TQL00757.1"/>
    </source>
</evidence>
<evidence type="ECO:0000256" key="4">
    <source>
        <dbReference type="ARBA" id="ARBA00023125"/>
    </source>
</evidence>
<gene>
    <name evidence="10" type="ORF">FB563_5872</name>
</gene>
<evidence type="ECO:0000256" key="2">
    <source>
        <dbReference type="ARBA" id="ARBA00023015"/>
    </source>
</evidence>
<dbReference type="GO" id="GO:0003677">
    <property type="term" value="F:DNA binding"/>
    <property type="evidence" value="ECO:0007669"/>
    <property type="project" value="UniProtKB-KW"/>
</dbReference>
<evidence type="ECO:0000256" key="5">
    <source>
        <dbReference type="ARBA" id="ARBA00023163"/>
    </source>
</evidence>
<evidence type="ECO:0000259" key="9">
    <source>
        <dbReference type="Pfam" id="PF08281"/>
    </source>
</evidence>
<proteinExistence type="inferred from homology"/>
<feature type="compositionally biased region" description="Basic and acidic residues" evidence="7">
    <location>
        <begin position="1"/>
        <end position="11"/>
    </location>
</feature>
<accession>A0A542UP33</accession>
<dbReference type="Proteomes" id="UP000318103">
    <property type="component" value="Unassembled WGS sequence"/>
</dbReference>
<dbReference type="Gene3D" id="1.10.1740.10">
    <property type="match status" value="1"/>
</dbReference>
<dbReference type="SUPFAM" id="SSF88659">
    <property type="entry name" value="Sigma3 and sigma4 domains of RNA polymerase sigma factors"/>
    <property type="match status" value="1"/>
</dbReference>
<dbReference type="InterPro" id="IPR013324">
    <property type="entry name" value="RNA_pol_sigma_r3/r4-like"/>
</dbReference>
<dbReference type="InterPro" id="IPR000838">
    <property type="entry name" value="RNA_pol_sigma70_ECF_CS"/>
</dbReference>
<dbReference type="Pfam" id="PF08281">
    <property type="entry name" value="Sigma70_r4_2"/>
    <property type="match status" value="1"/>
</dbReference>
<keyword evidence="2 6" id="KW-0805">Transcription regulation</keyword>
<feature type="domain" description="RNA polymerase sigma-70 region 2" evidence="8">
    <location>
        <begin position="46"/>
        <end position="110"/>
    </location>
</feature>
<keyword evidence="5 6" id="KW-0804">Transcription</keyword>
<dbReference type="InterPro" id="IPR014284">
    <property type="entry name" value="RNA_pol_sigma-70_dom"/>
</dbReference>
<evidence type="ECO:0000256" key="3">
    <source>
        <dbReference type="ARBA" id="ARBA00023082"/>
    </source>
</evidence>